<proteinExistence type="predicted"/>
<evidence type="ECO:0000313" key="3">
    <source>
        <dbReference type="EMBL" id="CAD9517410.1"/>
    </source>
</evidence>
<feature type="compositionally biased region" description="Low complexity" evidence="1">
    <location>
        <begin position="76"/>
        <end position="99"/>
    </location>
</feature>
<name>A0A6U7JQJ6_9EUKA</name>
<dbReference type="EMBL" id="HBGU01061579">
    <property type="protein sequence ID" value="CAD9517407.1"/>
    <property type="molecule type" value="Transcribed_RNA"/>
</dbReference>
<dbReference type="EMBL" id="HBGU01061580">
    <property type="protein sequence ID" value="CAD9517410.1"/>
    <property type="molecule type" value="Transcribed_RNA"/>
</dbReference>
<feature type="region of interest" description="Disordered" evidence="1">
    <location>
        <begin position="1"/>
        <end position="156"/>
    </location>
</feature>
<organism evidence="2">
    <name type="scientific">Haptolina brevifila</name>
    <dbReference type="NCBI Taxonomy" id="156173"/>
    <lineage>
        <taxon>Eukaryota</taxon>
        <taxon>Haptista</taxon>
        <taxon>Haptophyta</taxon>
        <taxon>Prymnesiophyceae</taxon>
        <taxon>Prymnesiales</taxon>
        <taxon>Prymnesiaceae</taxon>
        <taxon>Haptolina</taxon>
    </lineage>
</organism>
<sequence>MTSLSDNRGDEVRARYVLRRPSLGTANHMQRRQGDGGTRRSALDKPLDVSAHEAEATDSSSSLAPAPSDPDPDAAEPPSTAIRVVTGVPVPSAPSSSAGQRPHASPEPHNVLRLVLMPSSRRPPQRRPRLRPTCGCPPRLRPTCRPPQRSPRVSLHTIPSVESLRLAAVLLPS</sequence>
<feature type="compositionally biased region" description="Low complexity" evidence="1">
    <location>
        <begin position="131"/>
        <end position="143"/>
    </location>
</feature>
<gene>
    <name evidence="2" type="ORF">CBRE1094_LOCUS33495</name>
    <name evidence="3" type="ORF">CBRE1094_LOCUS33496</name>
</gene>
<protein>
    <submittedName>
        <fullName evidence="2">Uncharacterized protein</fullName>
    </submittedName>
</protein>
<reference evidence="2" key="1">
    <citation type="submission" date="2021-01" db="EMBL/GenBank/DDBJ databases">
        <authorList>
            <person name="Corre E."/>
            <person name="Pelletier E."/>
            <person name="Niang G."/>
            <person name="Scheremetjew M."/>
            <person name="Finn R."/>
            <person name="Kale V."/>
            <person name="Holt S."/>
            <person name="Cochrane G."/>
            <person name="Meng A."/>
            <person name="Brown T."/>
            <person name="Cohen L."/>
        </authorList>
    </citation>
    <scope>NUCLEOTIDE SEQUENCE</scope>
    <source>
        <strain evidence="2">UTEX LB 985</strain>
    </source>
</reference>
<evidence type="ECO:0000256" key="1">
    <source>
        <dbReference type="SAM" id="MobiDB-lite"/>
    </source>
</evidence>
<feature type="compositionally biased region" description="Basic and acidic residues" evidence="1">
    <location>
        <begin position="32"/>
        <end position="55"/>
    </location>
</feature>
<evidence type="ECO:0000313" key="2">
    <source>
        <dbReference type="EMBL" id="CAD9517407.1"/>
    </source>
</evidence>
<accession>A0A6U7JQJ6</accession>
<dbReference type="AlphaFoldDB" id="A0A6U7JQJ6"/>
<feature type="compositionally biased region" description="Low complexity" evidence="1">
    <location>
        <begin position="57"/>
        <end position="66"/>
    </location>
</feature>